<evidence type="ECO:0008006" key="3">
    <source>
        <dbReference type="Google" id="ProtNLM"/>
    </source>
</evidence>
<gene>
    <name evidence="1" type="ORF">TWF679_001834</name>
</gene>
<name>A0A6G1MK12_ORBOL</name>
<comment type="caution">
    <text evidence="1">The sequence shown here is derived from an EMBL/GenBank/DDBJ whole genome shotgun (WGS) entry which is preliminary data.</text>
</comment>
<sequence>MATIFDLPNELMDEVGIDLDEDDWLALRMTCQELSEKCKEYHLNSKYTRRRVLLVQESIENLAKISQHSSGVNLRVRYLDISCLSPYALEDGFYNYKPWDGRRNSLTDGELKMIEAVRKFSREHHKQIEGVSPDSNIMIAPLIQALPNLPNLQSICFNPGGQRTELTRPEWNLFYPSLEYGPGTRINSGLRSTISMRTLPRMFYKGWDRMLPAICSVPTPSLRHLTWNHGHAYFITGDQPGLFTCEIGPVFPNLKVLKVIFRFLGSGLIEVWMPKISQWLNSIGCNLEELELDLKYIARIDDEIKEVVITLPESRMFSSLSKLRLVGFRIDVENLKVFLTHCKQSLKEFTLSRLAMQDPKEGCFEVLKFLSDDFKLKLFKLALQGHGRDFITKRETEYALPDLEAIGDWSSKSMICTVWGLDVEKHYYFSKHLGRELWAHNSPDVFWDSITEGIWVDREALGLYDDLPSSDSGYS</sequence>
<dbReference type="Proteomes" id="UP000614610">
    <property type="component" value="Unassembled WGS sequence"/>
</dbReference>
<reference evidence="1" key="1">
    <citation type="submission" date="2019-06" db="EMBL/GenBank/DDBJ databases">
        <authorList>
            <person name="Palmer J.M."/>
        </authorList>
    </citation>
    <scope>NUCLEOTIDE SEQUENCE</scope>
    <source>
        <strain evidence="1">TWF679</strain>
    </source>
</reference>
<dbReference type="AlphaFoldDB" id="A0A6G1MK12"/>
<organism evidence="1 2">
    <name type="scientific">Orbilia oligospora</name>
    <name type="common">Nematode-trapping fungus</name>
    <name type="synonym">Arthrobotrys oligospora</name>
    <dbReference type="NCBI Taxonomy" id="2813651"/>
    <lineage>
        <taxon>Eukaryota</taxon>
        <taxon>Fungi</taxon>
        <taxon>Dikarya</taxon>
        <taxon>Ascomycota</taxon>
        <taxon>Pezizomycotina</taxon>
        <taxon>Orbiliomycetes</taxon>
        <taxon>Orbiliales</taxon>
        <taxon>Orbiliaceae</taxon>
        <taxon>Orbilia</taxon>
    </lineage>
</organism>
<dbReference type="EMBL" id="WIWT01000013">
    <property type="protein sequence ID" value="KAF3217631.1"/>
    <property type="molecule type" value="Genomic_DNA"/>
</dbReference>
<accession>A0A6G1MK12</accession>
<proteinExistence type="predicted"/>
<dbReference type="OrthoDB" id="5279008at2759"/>
<evidence type="ECO:0000313" key="1">
    <source>
        <dbReference type="EMBL" id="KAF3217631.1"/>
    </source>
</evidence>
<evidence type="ECO:0000313" key="2">
    <source>
        <dbReference type="Proteomes" id="UP000614610"/>
    </source>
</evidence>
<protein>
    <recommendedName>
        <fullName evidence="3">F-box domain-containing protein</fullName>
    </recommendedName>
</protein>
<dbReference type="SUPFAM" id="SSF52047">
    <property type="entry name" value="RNI-like"/>
    <property type="match status" value="1"/>
</dbReference>